<keyword evidence="6" id="KW-1185">Reference proteome</keyword>
<dbReference type="GO" id="GO:0000379">
    <property type="term" value="P:tRNA-type intron splice site recognition and cleavage"/>
    <property type="evidence" value="ECO:0007669"/>
    <property type="project" value="InterPro"/>
</dbReference>
<dbReference type="InterPro" id="IPR018593">
    <property type="entry name" value="tRNA-endonuc_su_Sen15"/>
</dbReference>
<dbReference type="Gene3D" id="3.40.1350.10">
    <property type="match status" value="1"/>
</dbReference>
<dbReference type="PANTHER" id="PTHR28518">
    <property type="entry name" value="TRNA-SPLICING ENDONUCLEASE SUBUNIT SEN15"/>
    <property type="match status" value="1"/>
</dbReference>
<dbReference type="PANTHER" id="PTHR28518:SF1">
    <property type="entry name" value="TRNA-SPLICING ENDONUCLEASE SUBUNIT SEN15"/>
    <property type="match status" value="1"/>
</dbReference>
<dbReference type="SUPFAM" id="SSF53032">
    <property type="entry name" value="tRNA-intron endonuclease catalytic domain-like"/>
    <property type="match status" value="1"/>
</dbReference>
<feature type="compositionally biased region" description="Acidic residues" evidence="3">
    <location>
        <begin position="107"/>
        <end position="117"/>
    </location>
</feature>
<feature type="compositionally biased region" description="Basic and acidic residues" evidence="3">
    <location>
        <begin position="90"/>
        <end position="106"/>
    </location>
</feature>
<evidence type="ECO:0000259" key="4">
    <source>
        <dbReference type="Pfam" id="PF09631"/>
    </source>
</evidence>
<gene>
    <name evidence="5" type="ORF">BU16DRAFT_475367</name>
</gene>
<dbReference type="AlphaFoldDB" id="A0A6A6RE97"/>
<dbReference type="InterPro" id="IPR042777">
    <property type="entry name" value="Sen15_fungi"/>
</dbReference>
<keyword evidence="2" id="KW-0819">tRNA processing</keyword>
<proteinExistence type="inferred from homology"/>
<dbReference type="GO" id="GO:0000214">
    <property type="term" value="C:tRNA-intron endonuclease complex"/>
    <property type="evidence" value="ECO:0007669"/>
    <property type="project" value="InterPro"/>
</dbReference>
<dbReference type="GO" id="GO:0000213">
    <property type="term" value="F:tRNA-intron lyase activity"/>
    <property type="evidence" value="ECO:0007669"/>
    <property type="project" value="TreeGrafter"/>
</dbReference>
<accession>A0A6A6RE97</accession>
<evidence type="ECO:0000313" key="5">
    <source>
        <dbReference type="EMBL" id="KAF2502891.1"/>
    </source>
</evidence>
<protein>
    <recommendedName>
        <fullName evidence="4">tRNA-splicing endonuclease subunit Sen15 domain-containing protein</fullName>
    </recommendedName>
</protein>
<dbReference type="Pfam" id="PF09631">
    <property type="entry name" value="Sen15"/>
    <property type="match status" value="1"/>
</dbReference>
<sequence length="202" mass="22540">MATTAATSLPTPSPLTKFFSSNPTSNPLQTLALQIQHNLTHQHAWTAIRLHTHSTITNTPLPRPLLSGLPPLRLYTHPDEQVQLLKEAEARRKAGRTKQAEKHTDAQEETDGAEPEGLDVQAEPEREWVLPTRLSERWSLKRLAEVFDAIELSPPPGAEHGADEEEGSKWRTTKRVVLATVDSDSTVVYYIVHDGVVKPRQN</sequence>
<evidence type="ECO:0000256" key="2">
    <source>
        <dbReference type="ARBA" id="ARBA00022694"/>
    </source>
</evidence>
<comment type="similarity">
    <text evidence="1">Belongs to the SEN15 family.</text>
</comment>
<dbReference type="OrthoDB" id="10002170at2759"/>
<dbReference type="InterPro" id="IPR036167">
    <property type="entry name" value="tRNA_intron_Endo_cat-like_sf"/>
</dbReference>
<evidence type="ECO:0000256" key="1">
    <source>
        <dbReference type="ARBA" id="ARBA00006091"/>
    </source>
</evidence>
<name>A0A6A6RE97_9PEZI</name>
<dbReference type="InterPro" id="IPR011856">
    <property type="entry name" value="tRNA_endonuc-like_dom_sf"/>
</dbReference>
<reference evidence="5" key="1">
    <citation type="journal article" date="2020" name="Stud. Mycol.">
        <title>101 Dothideomycetes genomes: a test case for predicting lifestyles and emergence of pathogens.</title>
        <authorList>
            <person name="Haridas S."/>
            <person name="Albert R."/>
            <person name="Binder M."/>
            <person name="Bloem J."/>
            <person name="Labutti K."/>
            <person name="Salamov A."/>
            <person name="Andreopoulos B."/>
            <person name="Baker S."/>
            <person name="Barry K."/>
            <person name="Bills G."/>
            <person name="Bluhm B."/>
            <person name="Cannon C."/>
            <person name="Castanera R."/>
            <person name="Culley D."/>
            <person name="Daum C."/>
            <person name="Ezra D."/>
            <person name="Gonzalez J."/>
            <person name="Henrissat B."/>
            <person name="Kuo A."/>
            <person name="Liang C."/>
            <person name="Lipzen A."/>
            <person name="Lutzoni F."/>
            <person name="Magnuson J."/>
            <person name="Mondo S."/>
            <person name="Nolan M."/>
            <person name="Ohm R."/>
            <person name="Pangilinan J."/>
            <person name="Park H.-J."/>
            <person name="Ramirez L."/>
            <person name="Alfaro M."/>
            <person name="Sun H."/>
            <person name="Tritt A."/>
            <person name="Yoshinaga Y."/>
            <person name="Zwiers L.-H."/>
            <person name="Turgeon B."/>
            <person name="Goodwin S."/>
            <person name="Spatafora J."/>
            <person name="Crous P."/>
            <person name="Grigoriev I."/>
        </authorList>
    </citation>
    <scope>NUCLEOTIDE SEQUENCE</scope>
    <source>
        <strain evidence="5">CBS 269.34</strain>
    </source>
</reference>
<organism evidence="5 6">
    <name type="scientific">Lophium mytilinum</name>
    <dbReference type="NCBI Taxonomy" id="390894"/>
    <lineage>
        <taxon>Eukaryota</taxon>
        <taxon>Fungi</taxon>
        <taxon>Dikarya</taxon>
        <taxon>Ascomycota</taxon>
        <taxon>Pezizomycotina</taxon>
        <taxon>Dothideomycetes</taxon>
        <taxon>Pleosporomycetidae</taxon>
        <taxon>Mytilinidiales</taxon>
        <taxon>Mytilinidiaceae</taxon>
        <taxon>Lophium</taxon>
    </lineage>
</organism>
<dbReference type="EMBL" id="MU004181">
    <property type="protein sequence ID" value="KAF2502891.1"/>
    <property type="molecule type" value="Genomic_DNA"/>
</dbReference>
<feature type="region of interest" description="Disordered" evidence="3">
    <location>
        <begin position="90"/>
        <end position="124"/>
    </location>
</feature>
<dbReference type="GO" id="GO:0003676">
    <property type="term" value="F:nucleic acid binding"/>
    <property type="evidence" value="ECO:0007669"/>
    <property type="project" value="InterPro"/>
</dbReference>
<evidence type="ECO:0000256" key="3">
    <source>
        <dbReference type="SAM" id="MobiDB-lite"/>
    </source>
</evidence>
<dbReference type="Proteomes" id="UP000799750">
    <property type="component" value="Unassembled WGS sequence"/>
</dbReference>
<evidence type="ECO:0000313" key="6">
    <source>
        <dbReference type="Proteomes" id="UP000799750"/>
    </source>
</evidence>
<feature type="domain" description="tRNA-splicing endonuclease subunit Sen15" evidence="4">
    <location>
        <begin position="34"/>
        <end position="202"/>
    </location>
</feature>